<comment type="subcellular location">
    <subcellularLocation>
        <location evidence="1">Bacterial flagellum</location>
    </subcellularLocation>
    <subcellularLocation>
        <location evidence="2">Secreted</location>
    </subcellularLocation>
</comment>
<dbReference type="InterPro" id="IPR013384">
    <property type="entry name" value="Flagell_FlgL"/>
</dbReference>
<evidence type="ECO:0000256" key="4">
    <source>
        <dbReference type="ARBA" id="ARBA00023143"/>
    </source>
</evidence>
<keyword evidence="6" id="KW-0282">Flagellum</keyword>
<keyword evidence="6" id="KW-0966">Cell projection</keyword>
<evidence type="ECO:0000313" key="6">
    <source>
        <dbReference type="EMBL" id="MFG6488968.1"/>
    </source>
</evidence>
<dbReference type="InterPro" id="IPR001492">
    <property type="entry name" value="Flagellin"/>
</dbReference>
<feature type="domain" description="Flagellin N-terminal" evidence="5">
    <location>
        <begin position="3"/>
        <end position="139"/>
    </location>
</feature>
<evidence type="ECO:0000256" key="3">
    <source>
        <dbReference type="ARBA" id="ARBA00005709"/>
    </source>
</evidence>
<reference evidence="6 7" key="1">
    <citation type="submission" date="2024-08" db="EMBL/GenBank/DDBJ databases">
        <authorList>
            <person name="Lu H."/>
        </authorList>
    </citation>
    <scope>NUCLEOTIDE SEQUENCE [LARGE SCALE GENOMIC DNA]</scope>
    <source>
        <strain evidence="6 7">BYS78W</strain>
    </source>
</reference>
<dbReference type="PANTHER" id="PTHR42792:SF1">
    <property type="entry name" value="FLAGELLAR HOOK-ASSOCIATED PROTEIN 3"/>
    <property type="match status" value="1"/>
</dbReference>
<keyword evidence="7" id="KW-1185">Reference proteome</keyword>
<keyword evidence="6" id="KW-0969">Cilium</keyword>
<dbReference type="EMBL" id="JBIGIC010000010">
    <property type="protein sequence ID" value="MFG6488968.1"/>
    <property type="molecule type" value="Genomic_DNA"/>
</dbReference>
<evidence type="ECO:0000313" key="7">
    <source>
        <dbReference type="Proteomes" id="UP001606134"/>
    </source>
</evidence>
<evidence type="ECO:0000259" key="5">
    <source>
        <dbReference type="Pfam" id="PF00669"/>
    </source>
</evidence>
<sequence length="293" mass="30574">MRIASNQFQATMNRALQDANAGLSQVMQQMASGAKLLTPSDDPIATLRLSRLSSDDAAITQYQSNITALQSRLSNSEAVLNSVSQNMNAARDLLVWAADGSNTPSDLNAMSGSLRSLHDSLLYLANSTDAEGHYLFSGTASNQPTVDAAYAFQGNTATQEVAVADRLTLSANVSLPTIGGFLKQLDALATLLATPGITTAGVQGNVSAMITGLDGALDTVSSTIGVLGGRQNMLKTLSDTNAAVKVSNQQSELSLGQLDYGEASTRLSSYSIAVQATQKAYAKVSQLSLFSVI</sequence>
<gene>
    <name evidence="6" type="primary">flgL</name>
    <name evidence="6" type="ORF">ACG04R_19940</name>
</gene>
<keyword evidence="4" id="KW-0975">Bacterial flagellum</keyword>
<accession>A0ABW7HGC4</accession>
<dbReference type="Gene3D" id="1.20.1330.10">
    <property type="entry name" value="f41 fragment of flagellin, N-terminal domain"/>
    <property type="match status" value="1"/>
</dbReference>
<dbReference type="RefSeq" id="WP_394414871.1">
    <property type="nucleotide sequence ID" value="NZ_JBIGIC010000010.1"/>
</dbReference>
<dbReference type="PANTHER" id="PTHR42792">
    <property type="entry name" value="FLAGELLIN"/>
    <property type="match status" value="1"/>
</dbReference>
<dbReference type="Proteomes" id="UP001606134">
    <property type="component" value="Unassembled WGS sequence"/>
</dbReference>
<comment type="caution">
    <text evidence="6">The sequence shown here is derived from an EMBL/GenBank/DDBJ whole genome shotgun (WGS) entry which is preliminary data.</text>
</comment>
<evidence type="ECO:0000256" key="1">
    <source>
        <dbReference type="ARBA" id="ARBA00004365"/>
    </source>
</evidence>
<protein>
    <submittedName>
        <fullName evidence="6">Flagellar hook-associated protein FlgL</fullName>
    </submittedName>
</protein>
<dbReference type="SUPFAM" id="SSF64518">
    <property type="entry name" value="Phase 1 flagellin"/>
    <property type="match status" value="1"/>
</dbReference>
<comment type="similarity">
    <text evidence="3">Belongs to the bacterial flagellin family.</text>
</comment>
<dbReference type="NCBIfam" id="TIGR02550">
    <property type="entry name" value="flagell_flgL"/>
    <property type="match status" value="1"/>
</dbReference>
<proteinExistence type="inferred from homology"/>
<organism evidence="6 7">
    <name type="scientific">Pelomonas candidula</name>
    <dbReference type="NCBI Taxonomy" id="3299025"/>
    <lineage>
        <taxon>Bacteria</taxon>
        <taxon>Pseudomonadati</taxon>
        <taxon>Pseudomonadota</taxon>
        <taxon>Betaproteobacteria</taxon>
        <taxon>Burkholderiales</taxon>
        <taxon>Sphaerotilaceae</taxon>
        <taxon>Roseateles</taxon>
    </lineage>
</organism>
<dbReference type="Pfam" id="PF00669">
    <property type="entry name" value="Flagellin_N"/>
    <property type="match status" value="1"/>
</dbReference>
<dbReference type="InterPro" id="IPR001029">
    <property type="entry name" value="Flagellin_N"/>
</dbReference>
<evidence type="ECO:0000256" key="2">
    <source>
        <dbReference type="ARBA" id="ARBA00004613"/>
    </source>
</evidence>
<name>A0ABW7HGC4_9BURK</name>